<proteinExistence type="predicted"/>
<name>A0AAD9JQM7_9ANNE</name>
<evidence type="ECO:0000313" key="2">
    <source>
        <dbReference type="EMBL" id="KAK2157409.1"/>
    </source>
</evidence>
<dbReference type="Proteomes" id="UP001208570">
    <property type="component" value="Unassembled WGS sequence"/>
</dbReference>
<reference evidence="2" key="1">
    <citation type="journal article" date="2023" name="Mol. Biol. Evol.">
        <title>Third-Generation Sequencing Reveals the Adaptive Role of the Epigenome in Three Deep-Sea Polychaetes.</title>
        <authorList>
            <person name="Perez M."/>
            <person name="Aroh O."/>
            <person name="Sun Y."/>
            <person name="Lan Y."/>
            <person name="Juniper S.K."/>
            <person name="Young C.R."/>
            <person name="Angers B."/>
            <person name="Qian P.Y."/>
        </authorList>
    </citation>
    <scope>NUCLEOTIDE SEQUENCE</scope>
    <source>
        <strain evidence="2">P08H-3</strain>
    </source>
</reference>
<protein>
    <submittedName>
        <fullName evidence="2">Uncharacterized protein</fullName>
    </submittedName>
</protein>
<dbReference type="EMBL" id="JAODUP010000192">
    <property type="protein sequence ID" value="KAK2157409.1"/>
    <property type="molecule type" value="Genomic_DNA"/>
</dbReference>
<sequence>MDIIDPENPPNSLYSGSSGYPDEPLDWPDILIIVLLFCDCRRSWNRGIVPGENRQRIRVFSGGKNDDMDPGEC</sequence>
<gene>
    <name evidence="2" type="ORF">LSH36_192g01046</name>
</gene>
<keyword evidence="3" id="KW-1185">Reference proteome</keyword>
<dbReference type="AlphaFoldDB" id="A0AAD9JQM7"/>
<organism evidence="2 3">
    <name type="scientific">Paralvinella palmiformis</name>
    <dbReference type="NCBI Taxonomy" id="53620"/>
    <lineage>
        <taxon>Eukaryota</taxon>
        <taxon>Metazoa</taxon>
        <taxon>Spiralia</taxon>
        <taxon>Lophotrochozoa</taxon>
        <taxon>Annelida</taxon>
        <taxon>Polychaeta</taxon>
        <taxon>Sedentaria</taxon>
        <taxon>Canalipalpata</taxon>
        <taxon>Terebellida</taxon>
        <taxon>Terebelliformia</taxon>
        <taxon>Alvinellidae</taxon>
        <taxon>Paralvinella</taxon>
    </lineage>
</organism>
<evidence type="ECO:0000256" key="1">
    <source>
        <dbReference type="SAM" id="MobiDB-lite"/>
    </source>
</evidence>
<evidence type="ECO:0000313" key="3">
    <source>
        <dbReference type="Proteomes" id="UP001208570"/>
    </source>
</evidence>
<feature type="region of interest" description="Disordered" evidence="1">
    <location>
        <begin position="1"/>
        <end position="22"/>
    </location>
</feature>
<accession>A0AAD9JQM7</accession>
<comment type="caution">
    <text evidence="2">The sequence shown here is derived from an EMBL/GenBank/DDBJ whole genome shotgun (WGS) entry which is preliminary data.</text>
</comment>